<dbReference type="EMBL" id="CP030239">
    <property type="protein sequence ID" value="AWX93881.1"/>
    <property type="molecule type" value="Genomic_DNA"/>
</dbReference>
<reference evidence="1 2" key="1">
    <citation type="submission" date="2018-06" db="EMBL/GenBank/DDBJ databases">
        <title>Complete genome sequence of Paracoccus mutanolyticus strain RSP-02 isolated from cellulosic waste.</title>
        <authorList>
            <person name="Amrutha R.N."/>
            <person name="Shrivastav A."/>
            <person name="Buddana S.K."/>
            <person name="Deshpande U."/>
            <person name="Prakasham R.S."/>
        </authorList>
    </citation>
    <scope>NUCLEOTIDE SEQUENCE [LARGE SCALE GENOMIC DNA]</scope>
    <source>
        <strain evidence="1 2">RSP-02</strain>
    </source>
</reference>
<gene>
    <name evidence="1" type="ORF">DPM13_14980</name>
</gene>
<dbReference type="Proteomes" id="UP000249922">
    <property type="component" value="Chromosome"/>
</dbReference>
<evidence type="ECO:0000313" key="1">
    <source>
        <dbReference type="EMBL" id="AWX93881.1"/>
    </source>
</evidence>
<keyword evidence="2" id="KW-1185">Reference proteome</keyword>
<protein>
    <submittedName>
        <fullName evidence="1">Uncharacterized protein</fullName>
    </submittedName>
</protein>
<proteinExistence type="predicted"/>
<evidence type="ECO:0000313" key="2">
    <source>
        <dbReference type="Proteomes" id="UP000249922"/>
    </source>
</evidence>
<organism evidence="1 2">
    <name type="scientific">Paracoccus mutanolyticus</name>
    <dbReference type="NCBI Taxonomy" id="1499308"/>
    <lineage>
        <taxon>Bacteria</taxon>
        <taxon>Pseudomonadati</taxon>
        <taxon>Pseudomonadota</taxon>
        <taxon>Alphaproteobacteria</taxon>
        <taxon>Rhodobacterales</taxon>
        <taxon>Paracoccaceae</taxon>
        <taxon>Paracoccus</taxon>
    </lineage>
</organism>
<name>A0ABM6WT66_9RHOB</name>
<sequence>MNHVPRTYAEWEHCITVECGIPLTAGYVAGRIPACVSGSRPRRLSDAPADAGRGVVEAGSNWLSAPPEMVPR</sequence>
<accession>A0ABM6WT66</accession>